<dbReference type="GO" id="GO:0032301">
    <property type="term" value="C:MutSalpha complex"/>
    <property type="evidence" value="ECO:0007669"/>
    <property type="project" value="TreeGrafter"/>
</dbReference>
<evidence type="ECO:0000313" key="4">
    <source>
        <dbReference type="Proteomes" id="UP001187531"/>
    </source>
</evidence>
<dbReference type="GO" id="GO:0140664">
    <property type="term" value="F:ATP-dependent DNA damage sensor activity"/>
    <property type="evidence" value="ECO:0007669"/>
    <property type="project" value="InterPro"/>
</dbReference>
<dbReference type="Pfam" id="PF05188">
    <property type="entry name" value="MutS_II"/>
    <property type="match status" value="1"/>
</dbReference>
<evidence type="ECO:0000256" key="1">
    <source>
        <dbReference type="ARBA" id="ARBA00006271"/>
    </source>
</evidence>
<proteinExistence type="inferred from homology"/>
<evidence type="ECO:0000313" key="3">
    <source>
        <dbReference type="EMBL" id="KAK2708409.1"/>
    </source>
</evidence>
<dbReference type="SMART" id="SM00533">
    <property type="entry name" value="MUTSd"/>
    <property type="match status" value="1"/>
</dbReference>
<feature type="domain" description="DNA mismatch repair protein MutS core" evidence="2">
    <location>
        <begin position="221"/>
        <end position="494"/>
    </location>
</feature>
<dbReference type="PANTHER" id="PTHR11361">
    <property type="entry name" value="DNA MISMATCH REPAIR PROTEIN MUTS FAMILY MEMBER"/>
    <property type="match status" value="1"/>
</dbReference>
<feature type="non-terminal residue" evidence="3">
    <location>
        <position position="1"/>
    </location>
</feature>
<dbReference type="GO" id="GO:0006298">
    <property type="term" value="P:mismatch repair"/>
    <property type="evidence" value="ECO:0007669"/>
    <property type="project" value="InterPro"/>
</dbReference>
<dbReference type="AlphaFoldDB" id="A0AA88HDM2"/>
<gene>
    <name evidence="3" type="ORF">QYM36_014126</name>
</gene>
<dbReference type="InterPro" id="IPR045076">
    <property type="entry name" value="MutS"/>
</dbReference>
<dbReference type="Gene3D" id="1.10.1420.10">
    <property type="match status" value="2"/>
</dbReference>
<dbReference type="GO" id="GO:0005524">
    <property type="term" value="F:ATP binding"/>
    <property type="evidence" value="ECO:0007669"/>
    <property type="project" value="InterPro"/>
</dbReference>
<reference evidence="3" key="1">
    <citation type="submission" date="2023-07" db="EMBL/GenBank/DDBJ databases">
        <title>Chromosome-level genome assembly of Artemia franciscana.</title>
        <authorList>
            <person name="Jo E."/>
        </authorList>
    </citation>
    <scope>NUCLEOTIDE SEQUENCE</scope>
    <source>
        <tissue evidence="3">Whole body</tissue>
    </source>
</reference>
<dbReference type="GO" id="GO:0030983">
    <property type="term" value="F:mismatched DNA binding"/>
    <property type="evidence" value="ECO:0007669"/>
    <property type="project" value="InterPro"/>
</dbReference>
<evidence type="ECO:0000259" key="2">
    <source>
        <dbReference type="SMART" id="SM00533"/>
    </source>
</evidence>
<protein>
    <recommendedName>
        <fullName evidence="2">DNA mismatch repair protein MutS core domain-containing protein</fullName>
    </recommendedName>
</protein>
<dbReference type="InterPro" id="IPR036187">
    <property type="entry name" value="DNA_mismatch_repair_MutS_sf"/>
</dbReference>
<dbReference type="InterPro" id="IPR007696">
    <property type="entry name" value="DNA_mismatch_repair_MutS_core"/>
</dbReference>
<dbReference type="EMBL" id="JAVRJZ010000018">
    <property type="protein sequence ID" value="KAK2708409.1"/>
    <property type="molecule type" value="Genomic_DNA"/>
</dbReference>
<dbReference type="InterPro" id="IPR007860">
    <property type="entry name" value="DNA_mmatch_repair_MutS_con_dom"/>
</dbReference>
<comment type="similarity">
    <text evidence="1">Belongs to the DNA mismatch repair MutS family.</text>
</comment>
<comment type="caution">
    <text evidence="3">The sequence shown here is derived from an EMBL/GenBank/DDBJ whole genome shotgun (WGS) entry which is preliminary data.</text>
</comment>
<dbReference type="SUPFAM" id="SSF48334">
    <property type="entry name" value="DNA repair protein MutS, domain III"/>
    <property type="match status" value="1"/>
</dbReference>
<accession>A0AA88HDM2</accession>
<dbReference type="Gene3D" id="3.30.420.110">
    <property type="entry name" value="MutS, connector domain"/>
    <property type="match status" value="1"/>
</dbReference>
<sequence>SLDGAGESVNVGVAFIDTSIGAFNLGQFQDDCYRSRLRTLVAHYNVVQVLYEKQNLSKSTHHMLSTTLGGNALEALTPNKEFWDAEKTLKFLAEGDYFCDKPGEVGKTNWPEGLIPFLDEGSTLGLNPKADKALAVKSLGGIAWYLMACKLDQELFSMKKFMEYTPVDEYTPDKKKDAFGRFMVLDAITMKNLDVLENNALDNYGIYQWFIPCKYSCFIGGTEGTLSERLDHCTTHFGKRLFQQWLCNPLCSVSAIIDRQKAIEDLLKFQGILSDVRKLMKTLPDFERLVSKIHTQGHLGKSLNHPDSRAIFFEEAIYSKKKISALMSAINGFKSSLEILDLFKGTVLNEDFAWGATEEEGTYVLRFFAGTVLNEDFAWGATEEEEHIRVREDMTSKVLKNVLTETEEGGQFPVFAQTLKELSEAFDQIKAKSEGKIVPRKGADAEYDEAVEGISEIQLRLDQYLKEQQKVFGCKRYLFQKQDDDSVLHIIFLQSV</sequence>
<keyword evidence="4" id="KW-1185">Reference proteome</keyword>
<name>A0AA88HDM2_ARTSF</name>
<dbReference type="Pfam" id="PF05192">
    <property type="entry name" value="MutS_III"/>
    <property type="match status" value="1"/>
</dbReference>
<dbReference type="PANTHER" id="PTHR11361:SF148">
    <property type="entry name" value="DNA MISMATCH REPAIR PROTEIN MSH6"/>
    <property type="match status" value="1"/>
</dbReference>
<dbReference type="Proteomes" id="UP001187531">
    <property type="component" value="Unassembled WGS sequence"/>
</dbReference>
<organism evidence="3 4">
    <name type="scientific">Artemia franciscana</name>
    <name type="common">Brine shrimp</name>
    <name type="synonym">Artemia sanfranciscana</name>
    <dbReference type="NCBI Taxonomy" id="6661"/>
    <lineage>
        <taxon>Eukaryota</taxon>
        <taxon>Metazoa</taxon>
        <taxon>Ecdysozoa</taxon>
        <taxon>Arthropoda</taxon>
        <taxon>Crustacea</taxon>
        <taxon>Branchiopoda</taxon>
        <taxon>Anostraca</taxon>
        <taxon>Artemiidae</taxon>
        <taxon>Artemia</taxon>
    </lineage>
</organism>
<dbReference type="InterPro" id="IPR036678">
    <property type="entry name" value="MutS_con_dom_sf"/>
</dbReference>